<keyword evidence="2" id="KW-1185">Reference proteome</keyword>
<comment type="caution">
    <text evidence="1">The sequence shown here is derived from an EMBL/GenBank/DDBJ whole genome shotgun (WGS) entry which is preliminary data.</text>
</comment>
<name>A0A9W9X6Z6_9EURO</name>
<dbReference type="RefSeq" id="XP_056790060.1">
    <property type="nucleotide sequence ID" value="XM_056934866.1"/>
</dbReference>
<keyword evidence="1" id="KW-0808">Transferase</keyword>
<evidence type="ECO:0000313" key="2">
    <source>
        <dbReference type="Proteomes" id="UP001148312"/>
    </source>
</evidence>
<reference evidence="1" key="2">
    <citation type="journal article" date="2023" name="IMA Fungus">
        <title>Comparative genomic study of the Penicillium genus elucidates a diverse pangenome and 15 lateral gene transfer events.</title>
        <authorList>
            <person name="Petersen C."/>
            <person name="Sorensen T."/>
            <person name="Nielsen M.R."/>
            <person name="Sondergaard T.E."/>
            <person name="Sorensen J.L."/>
            <person name="Fitzpatrick D.A."/>
            <person name="Frisvad J.C."/>
            <person name="Nielsen K.L."/>
        </authorList>
    </citation>
    <scope>NUCLEOTIDE SEQUENCE</scope>
    <source>
        <strain evidence="1">IBT 30728</strain>
    </source>
</reference>
<sequence>MSPPRQLTLTSRRTMFSFTKKSLWQLPPNSGPPIPQRELIDDEVCPDYNSATFYPAKPGKVFAKKFQLLVKIGWRSQLTHSEHRSRVILRTCLDDFEVTGPKRKYMYLV</sequence>
<proteinExistence type="predicted"/>
<protein>
    <submittedName>
        <fullName evidence="1">Serine/threonine-protein kinase</fullName>
    </submittedName>
</protein>
<evidence type="ECO:0000313" key="1">
    <source>
        <dbReference type="EMBL" id="KAJ5485276.1"/>
    </source>
</evidence>
<gene>
    <name evidence="1" type="ORF">N7539_005264</name>
</gene>
<organism evidence="1 2">
    <name type="scientific">Penicillium diatomitis</name>
    <dbReference type="NCBI Taxonomy" id="2819901"/>
    <lineage>
        <taxon>Eukaryota</taxon>
        <taxon>Fungi</taxon>
        <taxon>Dikarya</taxon>
        <taxon>Ascomycota</taxon>
        <taxon>Pezizomycotina</taxon>
        <taxon>Eurotiomycetes</taxon>
        <taxon>Eurotiomycetidae</taxon>
        <taxon>Eurotiales</taxon>
        <taxon>Aspergillaceae</taxon>
        <taxon>Penicillium</taxon>
    </lineage>
</organism>
<dbReference type="GeneID" id="81625115"/>
<dbReference type="AlphaFoldDB" id="A0A9W9X6Z6"/>
<accession>A0A9W9X6Z6</accession>
<reference evidence="1" key="1">
    <citation type="submission" date="2022-12" db="EMBL/GenBank/DDBJ databases">
        <authorList>
            <person name="Petersen C."/>
        </authorList>
    </citation>
    <scope>NUCLEOTIDE SEQUENCE</scope>
    <source>
        <strain evidence="1">IBT 30728</strain>
    </source>
</reference>
<keyword evidence="1" id="KW-0418">Kinase</keyword>
<dbReference type="EMBL" id="JAPWDQ010000005">
    <property type="protein sequence ID" value="KAJ5485276.1"/>
    <property type="molecule type" value="Genomic_DNA"/>
</dbReference>
<dbReference type="GO" id="GO:0016301">
    <property type="term" value="F:kinase activity"/>
    <property type="evidence" value="ECO:0007669"/>
    <property type="project" value="UniProtKB-KW"/>
</dbReference>
<dbReference type="Proteomes" id="UP001148312">
    <property type="component" value="Unassembled WGS sequence"/>
</dbReference>